<feature type="transmembrane region" description="Helical" evidence="6">
    <location>
        <begin position="552"/>
        <end position="571"/>
    </location>
</feature>
<dbReference type="InterPro" id="IPR011701">
    <property type="entry name" value="MFS"/>
</dbReference>
<evidence type="ECO:0000256" key="6">
    <source>
        <dbReference type="SAM" id="Phobius"/>
    </source>
</evidence>
<sequence length="592" mass="65555">MTMTSKRDPYPFPKLESDDNFVGARQSQMPPYSVPPHIAQSQDPWNRLNHKATLSSQRREAHYYDPQAPSDSLDFVLKSTYDQHDRFLYDKPKTLVQPETVGLPHGRILKNRIKYVPPPFDPADPPLRVCDADKKEPVHSNKGGAIDPKMPGLLKNEVLTDSEIRVESDPLLRDYNTTYSSINRPDSDPVPANHTGLRHGRVYKRRWYILALFSLLAATQCMVWNVWGPISDSAKFVFGWKDSDIALLTNWGPIAYIPLAVPFSWLMDVKGLRISVIVTALLVFAGTAIRCITAFYMGAATWLMNIGQCLNGMAGPVCMSAPAVLSAAWFPHEQRATATAIGTILGCLGGAGSFIIGPLIVRSRAANHTGHHNGSGFLFDDAVRLSRNETEWKTERDEIMILMYTEFALSSALFLATIIYFPDRPPTPPTLTAATERLDFKSGCKKLLRNGRFWLIFLAYGSVTGTYGCWGGILDVNLSPQNITQMEAGWVGFYGSITGGASGIIIGRVADYMGGHYKLAVLALAVILIGSTLWFTFMLYINILPFSTGTSWMNWTALGTGIAVVPLMLLFREKYGRLSVDTGQAQNKIQST</sequence>
<feature type="transmembrane region" description="Helical" evidence="6">
    <location>
        <begin position="488"/>
        <end position="507"/>
    </location>
</feature>
<organism>
    <name type="scientific">Branchiostoma floridae</name>
    <name type="common">Florida lancelet</name>
    <name type="synonym">Amphioxus</name>
    <dbReference type="NCBI Taxonomy" id="7739"/>
    <lineage>
        <taxon>Eukaryota</taxon>
        <taxon>Metazoa</taxon>
        <taxon>Chordata</taxon>
        <taxon>Cephalochordata</taxon>
        <taxon>Leptocardii</taxon>
        <taxon>Amphioxiformes</taxon>
        <taxon>Branchiostomatidae</taxon>
        <taxon>Branchiostoma</taxon>
    </lineage>
</organism>
<dbReference type="EMBL" id="GG666494">
    <property type="protein sequence ID" value="EEN62793.1"/>
    <property type="molecule type" value="Genomic_DNA"/>
</dbReference>
<dbReference type="Pfam" id="PF07690">
    <property type="entry name" value="MFS_1"/>
    <property type="match status" value="1"/>
</dbReference>
<dbReference type="Pfam" id="PF12494">
    <property type="entry name" value="DUF3695"/>
    <property type="match status" value="1"/>
</dbReference>
<keyword evidence="2 6" id="KW-0812">Transmembrane</keyword>
<feature type="transmembrane region" description="Helical" evidence="6">
    <location>
        <begin position="453"/>
        <end position="473"/>
    </location>
</feature>
<feature type="transmembrane region" description="Helical" evidence="6">
    <location>
        <begin position="274"/>
        <end position="298"/>
    </location>
</feature>
<feature type="region of interest" description="Disordered" evidence="5">
    <location>
        <begin position="23"/>
        <end position="46"/>
    </location>
</feature>
<evidence type="ECO:0000256" key="5">
    <source>
        <dbReference type="SAM" id="MobiDB-lite"/>
    </source>
</evidence>
<dbReference type="AlphaFoldDB" id="C3YAP5"/>
<feature type="transmembrane region" description="Helical" evidence="6">
    <location>
        <begin position="207"/>
        <end position="227"/>
    </location>
</feature>
<evidence type="ECO:0000256" key="2">
    <source>
        <dbReference type="ARBA" id="ARBA00022692"/>
    </source>
</evidence>
<evidence type="ECO:0000313" key="7">
    <source>
        <dbReference type="EMBL" id="EEN62793.1"/>
    </source>
</evidence>
<dbReference type="InParanoid" id="C3YAP5"/>
<protein>
    <recommendedName>
        <fullName evidence="8">Major facilitator superfamily (MFS) profile domain-containing protein</fullName>
    </recommendedName>
</protein>
<dbReference type="PANTHER" id="PTHR10924">
    <property type="entry name" value="MAJOR FACILITATOR SUPERFAMILY PROTEIN-RELATED"/>
    <property type="match status" value="1"/>
</dbReference>
<keyword evidence="4 6" id="KW-0472">Membrane</keyword>
<dbReference type="InterPro" id="IPR036259">
    <property type="entry name" value="MFS_trans_sf"/>
</dbReference>
<dbReference type="eggNOG" id="KOG2563">
    <property type="taxonomic scope" value="Eukaryota"/>
</dbReference>
<keyword evidence="3 6" id="KW-1133">Transmembrane helix</keyword>
<dbReference type="InterPro" id="IPR022179">
    <property type="entry name" value="CFAP276"/>
</dbReference>
<dbReference type="Gene3D" id="1.20.1250.20">
    <property type="entry name" value="MFS general substrate transporter like domains"/>
    <property type="match status" value="2"/>
</dbReference>
<dbReference type="GO" id="GO:0016020">
    <property type="term" value="C:membrane"/>
    <property type="evidence" value="ECO:0007669"/>
    <property type="project" value="UniProtKB-SubCell"/>
</dbReference>
<evidence type="ECO:0008006" key="8">
    <source>
        <dbReference type="Google" id="ProtNLM"/>
    </source>
</evidence>
<proteinExistence type="predicted"/>
<dbReference type="PANTHER" id="PTHR10924:SF27">
    <property type="entry name" value="SOLUTE CARRIER FAMILY 49 MEMBER 4"/>
    <property type="match status" value="1"/>
</dbReference>
<evidence type="ECO:0000256" key="3">
    <source>
        <dbReference type="ARBA" id="ARBA00022989"/>
    </source>
</evidence>
<feature type="transmembrane region" description="Helical" evidence="6">
    <location>
        <begin position="337"/>
        <end position="361"/>
    </location>
</feature>
<gene>
    <name evidence="7" type="ORF">BRAFLDRAFT_123149</name>
</gene>
<dbReference type="SUPFAM" id="SSF103473">
    <property type="entry name" value="MFS general substrate transporter"/>
    <property type="match status" value="1"/>
</dbReference>
<feature type="transmembrane region" description="Helical" evidence="6">
    <location>
        <begin position="519"/>
        <end position="540"/>
    </location>
</feature>
<name>C3YAP5_BRAFL</name>
<reference evidence="7" key="1">
    <citation type="journal article" date="2008" name="Nature">
        <title>The amphioxus genome and the evolution of the chordate karyotype.</title>
        <authorList>
            <consortium name="US DOE Joint Genome Institute (JGI-PGF)"/>
            <person name="Putnam N.H."/>
            <person name="Butts T."/>
            <person name="Ferrier D.E.K."/>
            <person name="Furlong R.F."/>
            <person name="Hellsten U."/>
            <person name="Kawashima T."/>
            <person name="Robinson-Rechavi M."/>
            <person name="Shoguchi E."/>
            <person name="Terry A."/>
            <person name="Yu J.-K."/>
            <person name="Benito-Gutierrez E.L."/>
            <person name="Dubchak I."/>
            <person name="Garcia-Fernandez J."/>
            <person name="Gibson-Brown J.J."/>
            <person name="Grigoriev I.V."/>
            <person name="Horton A.C."/>
            <person name="de Jong P.J."/>
            <person name="Jurka J."/>
            <person name="Kapitonov V.V."/>
            <person name="Kohara Y."/>
            <person name="Kuroki Y."/>
            <person name="Lindquist E."/>
            <person name="Lucas S."/>
            <person name="Osoegawa K."/>
            <person name="Pennacchio L.A."/>
            <person name="Salamov A.A."/>
            <person name="Satou Y."/>
            <person name="Sauka-Spengler T."/>
            <person name="Schmutz J."/>
            <person name="Shin-I T."/>
            <person name="Toyoda A."/>
            <person name="Bronner-Fraser M."/>
            <person name="Fujiyama A."/>
            <person name="Holland L.Z."/>
            <person name="Holland P.W.H."/>
            <person name="Satoh N."/>
            <person name="Rokhsar D.S."/>
        </authorList>
    </citation>
    <scope>NUCLEOTIDE SEQUENCE [LARGE SCALE GENOMIC DNA]</scope>
    <source>
        <strain evidence="7">S238N-H82</strain>
        <tissue evidence="7">Testes</tissue>
    </source>
</reference>
<dbReference type="GO" id="GO:0022857">
    <property type="term" value="F:transmembrane transporter activity"/>
    <property type="evidence" value="ECO:0007669"/>
    <property type="project" value="InterPro"/>
</dbReference>
<comment type="subcellular location">
    <subcellularLocation>
        <location evidence="1">Membrane</location>
        <topology evidence="1">Multi-pass membrane protein</topology>
    </subcellularLocation>
</comment>
<evidence type="ECO:0000256" key="4">
    <source>
        <dbReference type="ARBA" id="ARBA00023136"/>
    </source>
</evidence>
<accession>C3YAP5</accession>
<evidence type="ECO:0000256" key="1">
    <source>
        <dbReference type="ARBA" id="ARBA00004141"/>
    </source>
</evidence>
<dbReference type="InterPro" id="IPR049680">
    <property type="entry name" value="FLVCR1-2_SLC49-like"/>
</dbReference>
<feature type="transmembrane region" description="Helical" evidence="6">
    <location>
        <begin position="247"/>
        <end position="267"/>
    </location>
</feature>